<dbReference type="InterPro" id="IPR043149">
    <property type="entry name" value="TagF_N"/>
</dbReference>
<name>M2PP87_9FIRM</name>
<evidence type="ECO:0000256" key="2">
    <source>
        <dbReference type="ARBA" id="ARBA00010488"/>
    </source>
</evidence>
<dbReference type="PANTHER" id="PTHR37316">
    <property type="entry name" value="TEICHOIC ACID GLYCEROL-PHOSPHATE PRIMASE"/>
    <property type="match status" value="1"/>
</dbReference>
<accession>M2PP87</accession>
<dbReference type="OrthoDB" id="396512at2"/>
<dbReference type="RefSeq" id="WP_004801542.1">
    <property type="nucleotide sequence ID" value="NZ_AUGJ01000023.1"/>
</dbReference>
<protein>
    <recommendedName>
        <fullName evidence="9">Teichoic acid biosynthesis protein F</fullName>
    </recommendedName>
</protein>
<dbReference type="InterPro" id="IPR043148">
    <property type="entry name" value="TagF_C"/>
</dbReference>
<evidence type="ECO:0000313" key="7">
    <source>
        <dbReference type="EMBL" id="EMD17379.1"/>
    </source>
</evidence>
<proteinExistence type="inferred from homology"/>
<comment type="subcellular location">
    <subcellularLocation>
        <location evidence="1">Cell membrane</location>
        <topology evidence="1">Peripheral membrane protein</topology>
    </subcellularLocation>
</comment>
<evidence type="ECO:0000313" key="8">
    <source>
        <dbReference type="Proteomes" id="UP000011758"/>
    </source>
</evidence>
<dbReference type="SUPFAM" id="SSF53756">
    <property type="entry name" value="UDP-Glycosyltransferase/glycogen phosphorylase"/>
    <property type="match status" value="1"/>
</dbReference>
<dbReference type="PANTHER" id="PTHR37316:SF3">
    <property type="entry name" value="TEICHOIC ACID GLYCEROL-PHOSPHATE TRANSFERASE"/>
    <property type="match status" value="1"/>
</dbReference>
<evidence type="ECO:0000256" key="5">
    <source>
        <dbReference type="ARBA" id="ARBA00022944"/>
    </source>
</evidence>
<keyword evidence="3" id="KW-1003">Cell membrane</keyword>
<dbReference type="STRING" id="999415.HMPREF9943_00380"/>
<evidence type="ECO:0000256" key="4">
    <source>
        <dbReference type="ARBA" id="ARBA00022679"/>
    </source>
</evidence>
<dbReference type="PATRIC" id="fig|999415.3.peg.376"/>
<dbReference type="AlphaFoldDB" id="M2PP87"/>
<evidence type="ECO:0000256" key="6">
    <source>
        <dbReference type="ARBA" id="ARBA00023136"/>
    </source>
</evidence>
<reference evidence="7 8" key="1">
    <citation type="submission" date="2013-02" db="EMBL/GenBank/DDBJ databases">
        <title>The Genome Sequence of Lactobacillus catenaformis F0143.</title>
        <authorList>
            <consortium name="The Broad Institute Genome Sequencing Platform"/>
            <person name="Earl A."/>
            <person name="Ward D."/>
            <person name="Feldgarden M."/>
            <person name="Gevers D."/>
            <person name="Izard J."/>
            <person name="Blanton J.M."/>
            <person name="Mathney J."/>
            <person name="Dewhirst F.E."/>
            <person name="Young S.K."/>
            <person name="Zeng Q."/>
            <person name="Gargeya S."/>
            <person name="Fitzgerald M."/>
            <person name="Haas B."/>
            <person name="Abouelleil A."/>
            <person name="Alvarado L."/>
            <person name="Arachchi H.M."/>
            <person name="Berlin A."/>
            <person name="Chapman S.B."/>
            <person name="Gearin G."/>
            <person name="Goldberg J."/>
            <person name="Griggs A."/>
            <person name="Gujja S."/>
            <person name="Hansen M."/>
            <person name="Heiman D."/>
            <person name="Howarth C."/>
            <person name="Larimer J."/>
            <person name="Lui A."/>
            <person name="MacDonald P.J.P."/>
            <person name="McCowen C."/>
            <person name="Montmayeur A."/>
            <person name="Murphy C."/>
            <person name="Neiman D."/>
            <person name="Pearson M."/>
            <person name="Priest M."/>
            <person name="Roberts A."/>
            <person name="Saif S."/>
            <person name="Shea T."/>
            <person name="Sisk P."/>
            <person name="Stolte C."/>
            <person name="Sykes S."/>
            <person name="Wortman J."/>
            <person name="Nusbaum C."/>
            <person name="Birren B."/>
        </authorList>
    </citation>
    <scope>NUCLEOTIDE SEQUENCE [LARGE SCALE GENOMIC DNA]</scope>
    <source>
        <strain evidence="7 8">OT 569</strain>
    </source>
</reference>
<dbReference type="InterPro" id="IPR007554">
    <property type="entry name" value="Glycerophosphate_synth"/>
</dbReference>
<keyword evidence="6" id="KW-0472">Membrane</keyword>
<dbReference type="BioCyc" id="ECAT999415-HMP:GTTI-390-MONOMER"/>
<dbReference type="Proteomes" id="UP000011758">
    <property type="component" value="Unassembled WGS sequence"/>
</dbReference>
<dbReference type="Pfam" id="PF04464">
    <property type="entry name" value="Glyphos_transf"/>
    <property type="match status" value="1"/>
</dbReference>
<evidence type="ECO:0000256" key="3">
    <source>
        <dbReference type="ARBA" id="ARBA00022475"/>
    </source>
</evidence>
<sequence length="394" mass="47144">MKQVKQFISKTIKLIYKLLYKLIPIDSHMILFISFHGRGYSDNPMALHQYLINYPEYKDYKLIYAIKNHKKKNLSIPGNTKVIEYFSIPYFFYLARAKYWFVNCKLPKYVLKKDNQVYLQTWHGTPLKKLAHDIDVPDDTTFYRSGMNFEEMANTYDNDVSKYNYMISPSHFTTEVFQTAFQINKERLIETGYPRNDILSNYTKEDIVRIKQQMHLPSDKKIILYAPTWRDNSFNMQGYTFNLEVNFKKWYEILKEDYIVIFKPHYLIVNDFDLTGLEDFVYYVDPIVDISSLYLISDLLITDYSSVFFDYAILKRPIYFYMYDLEDYRDALRGFYLDIYHDLPGDIIEDEDILLDKIKNSIYDYSKQSLFNQRFNNNEDGHASSRVIDIVLGD</sequence>
<dbReference type="Gene3D" id="3.40.50.12580">
    <property type="match status" value="1"/>
</dbReference>
<dbReference type="GO" id="GO:0005886">
    <property type="term" value="C:plasma membrane"/>
    <property type="evidence" value="ECO:0007669"/>
    <property type="project" value="UniProtKB-SubCell"/>
</dbReference>
<dbReference type="EMBL" id="AGEJ01000007">
    <property type="protein sequence ID" value="EMD17379.1"/>
    <property type="molecule type" value="Genomic_DNA"/>
</dbReference>
<comment type="similarity">
    <text evidence="2">Belongs to the CDP-glycerol glycerophosphotransferase family.</text>
</comment>
<comment type="caution">
    <text evidence="7">The sequence shown here is derived from an EMBL/GenBank/DDBJ whole genome shotgun (WGS) entry which is preliminary data.</text>
</comment>
<dbReference type="GO" id="GO:0019350">
    <property type="term" value="P:teichoic acid biosynthetic process"/>
    <property type="evidence" value="ECO:0007669"/>
    <property type="project" value="UniProtKB-KW"/>
</dbReference>
<organism evidence="7 8">
    <name type="scientific">Eggerthia catenaformis OT 569 = DSM 20559</name>
    <dbReference type="NCBI Taxonomy" id="999415"/>
    <lineage>
        <taxon>Bacteria</taxon>
        <taxon>Bacillati</taxon>
        <taxon>Bacillota</taxon>
        <taxon>Erysipelotrichia</taxon>
        <taxon>Erysipelotrichales</taxon>
        <taxon>Coprobacillaceae</taxon>
        <taxon>Eggerthia</taxon>
    </lineage>
</organism>
<keyword evidence="4" id="KW-0808">Transferase</keyword>
<dbReference type="eggNOG" id="COG1887">
    <property type="taxonomic scope" value="Bacteria"/>
</dbReference>
<dbReference type="Gene3D" id="3.40.50.11820">
    <property type="match status" value="1"/>
</dbReference>
<dbReference type="GO" id="GO:0047355">
    <property type="term" value="F:CDP-glycerol glycerophosphotransferase activity"/>
    <property type="evidence" value="ECO:0007669"/>
    <property type="project" value="InterPro"/>
</dbReference>
<evidence type="ECO:0008006" key="9">
    <source>
        <dbReference type="Google" id="ProtNLM"/>
    </source>
</evidence>
<keyword evidence="5" id="KW-0777">Teichoic acid biosynthesis</keyword>
<gene>
    <name evidence="7" type="ORF">HMPREF9943_00380</name>
</gene>
<keyword evidence="8" id="KW-1185">Reference proteome</keyword>
<dbReference type="InterPro" id="IPR051612">
    <property type="entry name" value="Teichoic_Acid_Biosynth"/>
</dbReference>
<evidence type="ECO:0000256" key="1">
    <source>
        <dbReference type="ARBA" id="ARBA00004202"/>
    </source>
</evidence>